<dbReference type="GO" id="GO:0006508">
    <property type="term" value="P:proteolysis"/>
    <property type="evidence" value="ECO:0007669"/>
    <property type="project" value="InterPro"/>
</dbReference>
<sequence length="424" mass="44466">MLRISALALFLMASSAIAQTAPPDAGPKMNSTVFYDASITSVTAVTEVFGDSQNVTAAIVELAAPVKAGSLPATSFIVDDRTVTAVKVAARADVSAPEADGRFVILALDPADEASVVFGANIDRSVAVAVHMTGPISAEGVTLEPGAKGVLSTRVQNLIVDDFQTFRFTDPESGLQLDYNLYIPEGYDPAKSYPLVMFLHDAGVTGSNPRRTLQQGLGAVSFASPEDQARHPSFVLAPQIPAALVNDAAQVSPYVEMLPRLLTALQQEYSIDANRLYTTGQSGGCMTSLALGIRHPDLFAATLCVAGQWDPAIEAPPTGAFWGVVSEDDAKAFPGMGAIMDAVEASGKRVVRGTLDAKADPSEMAAAVAEIRAGAGEAEVYFTPFVAGSVLLNGQGGGGAGHVRTWIYAYDIPAIRDWLFEQSR</sequence>
<dbReference type="Gene3D" id="3.40.50.1820">
    <property type="entry name" value="alpha/beta hydrolase"/>
    <property type="match status" value="1"/>
</dbReference>
<comment type="caution">
    <text evidence="5">The sequence shown here is derived from an EMBL/GenBank/DDBJ whole genome shotgun (WGS) entry which is preliminary data.</text>
</comment>
<dbReference type="EMBL" id="BMLP01000012">
    <property type="protein sequence ID" value="GGO38493.1"/>
    <property type="molecule type" value="Genomic_DNA"/>
</dbReference>
<proteinExistence type="predicted"/>
<feature type="signal peptide" evidence="2">
    <location>
        <begin position="1"/>
        <end position="20"/>
    </location>
</feature>
<evidence type="ECO:0000259" key="3">
    <source>
        <dbReference type="Pfam" id="PF00326"/>
    </source>
</evidence>
<name>A0A917YQG1_9RHOB</name>
<feature type="domain" description="Esterase Ig-like N-terminal" evidence="4">
    <location>
        <begin position="41"/>
        <end position="129"/>
    </location>
</feature>
<dbReference type="Pfam" id="PF18435">
    <property type="entry name" value="EstA_Ig_like"/>
    <property type="match status" value="1"/>
</dbReference>
<organism evidence="5 6">
    <name type="scientific">Gemmobacter aquaticus</name>
    <dbReference type="NCBI Taxonomy" id="490185"/>
    <lineage>
        <taxon>Bacteria</taxon>
        <taxon>Pseudomonadati</taxon>
        <taxon>Pseudomonadota</taxon>
        <taxon>Alphaproteobacteria</taxon>
        <taxon>Rhodobacterales</taxon>
        <taxon>Paracoccaceae</taxon>
        <taxon>Gemmobacter</taxon>
    </lineage>
</organism>
<gene>
    <name evidence="5" type="ORF">GCM10010991_35900</name>
</gene>
<dbReference type="PANTHER" id="PTHR43037:SF1">
    <property type="entry name" value="BLL1128 PROTEIN"/>
    <property type="match status" value="1"/>
</dbReference>
<keyword evidence="1 2" id="KW-0732">Signal</keyword>
<evidence type="ECO:0000259" key="4">
    <source>
        <dbReference type="Pfam" id="PF18435"/>
    </source>
</evidence>
<feature type="domain" description="Peptidase S9 prolyl oligopeptidase catalytic" evidence="3">
    <location>
        <begin position="263"/>
        <end position="310"/>
    </location>
</feature>
<protein>
    <submittedName>
        <fullName evidence="5">Peptidase</fullName>
    </submittedName>
</protein>
<dbReference type="AlphaFoldDB" id="A0A917YQG1"/>
<evidence type="ECO:0000313" key="6">
    <source>
        <dbReference type="Proteomes" id="UP000598196"/>
    </source>
</evidence>
<dbReference type="InterPro" id="IPR041172">
    <property type="entry name" value="EstA_Ig-like_N"/>
</dbReference>
<dbReference type="GO" id="GO:0008236">
    <property type="term" value="F:serine-type peptidase activity"/>
    <property type="evidence" value="ECO:0007669"/>
    <property type="project" value="InterPro"/>
</dbReference>
<accession>A0A917YQG1</accession>
<reference evidence="5 6" key="1">
    <citation type="journal article" date="2014" name="Int. J. Syst. Evol. Microbiol.">
        <title>Complete genome sequence of Corynebacterium casei LMG S-19264T (=DSM 44701T), isolated from a smear-ripened cheese.</title>
        <authorList>
            <consortium name="US DOE Joint Genome Institute (JGI-PGF)"/>
            <person name="Walter F."/>
            <person name="Albersmeier A."/>
            <person name="Kalinowski J."/>
            <person name="Ruckert C."/>
        </authorList>
    </citation>
    <scope>NUCLEOTIDE SEQUENCE [LARGE SCALE GENOMIC DNA]</scope>
    <source>
        <strain evidence="5 6">CGMCC 1.7029</strain>
    </source>
</reference>
<dbReference type="Pfam" id="PF00326">
    <property type="entry name" value="Peptidase_S9"/>
    <property type="match status" value="1"/>
</dbReference>
<evidence type="ECO:0000256" key="1">
    <source>
        <dbReference type="ARBA" id="ARBA00022729"/>
    </source>
</evidence>
<evidence type="ECO:0000313" key="5">
    <source>
        <dbReference type="EMBL" id="GGO38493.1"/>
    </source>
</evidence>
<keyword evidence="6" id="KW-1185">Reference proteome</keyword>
<dbReference type="SUPFAM" id="SSF53474">
    <property type="entry name" value="alpha/beta-Hydrolases"/>
    <property type="match status" value="1"/>
</dbReference>
<evidence type="ECO:0000256" key="2">
    <source>
        <dbReference type="SAM" id="SignalP"/>
    </source>
</evidence>
<dbReference type="InterPro" id="IPR001375">
    <property type="entry name" value="Peptidase_S9_cat"/>
</dbReference>
<dbReference type="InterPro" id="IPR029058">
    <property type="entry name" value="AB_hydrolase_fold"/>
</dbReference>
<dbReference type="PANTHER" id="PTHR43037">
    <property type="entry name" value="UNNAMED PRODUCT-RELATED"/>
    <property type="match status" value="1"/>
</dbReference>
<dbReference type="Proteomes" id="UP000598196">
    <property type="component" value="Unassembled WGS sequence"/>
</dbReference>
<dbReference type="InterPro" id="IPR050955">
    <property type="entry name" value="Plant_Biomass_Hydrol_Est"/>
</dbReference>
<feature type="chain" id="PRO_5036721644" evidence="2">
    <location>
        <begin position="21"/>
        <end position="424"/>
    </location>
</feature>
<dbReference type="Gene3D" id="2.60.40.2180">
    <property type="match status" value="1"/>
</dbReference>